<comment type="caution">
    <text evidence="2">The sequence shown here is derived from an EMBL/GenBank/DDBJ whole genome shotgun (WGS) entry which is preliminary data.</text>
</comment>
<reference evidence="2" key="1">
    <citation type="journal article" date="2023" name="Mol. Phylogenet. Evol.">
        <title>Genome-scale phylogeny and comparative genomics of the fungal order Sordariales.</title>
        <authorList>
            <person name="Hensen N."/>
            <person name="Bonometti L."/>
            <person name="Westerberg I."/>
            <person name="Brannstrom I.O."/>
            <person name="Guillou S."/>
            <person name="Cros-Aarteil S."/>
            <person name="Calhoun S."/>
            <person name="Haridas S."/>
            <person name="Kuo A."/>
            <person name="Mondo S."/>
            <person name="Pangilinan J."/>
            <person name="Riley R."/>
            <person name="LaButti K."/>
            <person name="Andreopoulos B."/>
            <person name="Lipzen A."/>
            <person name="Chen C."/>
            <person name="Yan M."/>
            <person name="Daum C."/>
            <person name="Ng V."/>
            <person name="Clum A."/>
            <person name="Steindorff A."/>
            <person name="Ohm R.A."/>
            <person name="Martin F."/>
            <person name="Silar P."/>
            <person name="Natvig D.O."/>
            <person name="Lalanne C."/>
            <person name="Gautier V."/>
            <person name="Ament-Velasquez S.L."/>
            <person name="Kruys A."/>
            <person name="Hutchinson M.I."/>
            <person name="Powell A.J."/>
            <person name="Barry K."/>
            <person name="Miller A.N."/>
            <person name="Grigoriev I.V."/>
            <person name="Debuchy R."/>
            <person name="Gladieux P."/>
            <person name="Hiltunen Thoren M."/>
            <person name="Johannesson H."/>
        </authorList>
    </citation>
    <scope>NUCLEOTIDE SEQUENCE</scope>
    <source>
        <strain evidence="2">PSN324</strain>
    </source>
</reference>
<evidence type="ECO:0008006" key="4">
    <source>
        <dbReference type="Google" id="ProtNLM"/>
    </source>
</evidence>
<dbReference type="AlphaFoldDB" id="A0AAV9HHT5"/>
<feature type="transmembrane region" description="Helical" evidence="1">
    <location>
        <begin position="40"/>
        <end position="59"/>
    </location>
</feature>
<evidence type="ECO:0000313" key="2">
    <source>
        <dbReference type="EMBL" id="KAK4459380.1"/>
    </source>
</evidence>
<evidence type="ECO:0000313" key="3">
    <source>
        <dbReference type="Proteomes" id="UP001321749"/>
    </source>
</evidence>
<dbReference type="Proteomes" id="UP001321749">
    <property type="component" value="Unassembled WGS sequence"/>
</dbReference>
<reference evidence="2" key="2">
    <citation type="submission" date="2023-06" db="EMBL/GenBank/DDBJ databases">
        <authorList>
            <consortium name="Lawrence Berkeley National Laboratory"/>
            <person name="Mondo S.J."/>
            <person name="Hensen N."/>
            <person name="Bonometti L."/>
            <person name="Westerberg I."/>
            <person name="Brannstrom I.O."/>
            <person name="Guillou S."/>
            <person name="Cros-Aarteil S."/>
            <person name="Calhoun S."/>
            <person name="Haridas S."/>
            <person name="Kuo A."/>
            <person name="Pangilinan J."/>
            <person name="Riley R."/>
            <person name="Labutti K."/>
            <person name="Andreopoulos B."/>
            <person name="Lipzen A."/>
            <person name="Chen C."/>
            <person name="Yanf M."/>
            <person name="Daum C."/>
            <person name="Ng V."/>
            <person name="Clum A."/>
            <person name="Steindorff A."/>
            <person name="Ohm R."/>
            <person name="Martin F."/>
            <person name="Silar P."/>
            <person name="Natvig D."/>
            <person name="Lalanne C."/>
            <person name="Gautier V."/>
            <person name="Ament-Velasquez S.L."/>
            <person name="Kruys A."/>
            <person name="Hutchinson M.I."/>
            <person name="Powell A.J."/>
            <person name="Barry K."/>
            <person name="Miller A.N."/>
            <person name="Grigoriev I.V."/>
            <person name="Debuchy R."/>
            <person name="Gladieux P."/>
            <person name="Thoren M.H."/>
            <person name="Johannesson H."/>
        </authorList>
    </citation>
    <scope>NUCLEOTIDE SEQUENCE</scope>
    <source>
        <strain evidence="2">PSN324</strain>
    </source>
</reference>
<evidence type="ECO:0000256" key="1">
    <source>
        <dbReference type="SAM" id="Phobius"/>
    </source>
</evidence>
<accession>A0AAV9HHT5</accession>
<dbReference type="EMBL" id="MU865038">
    <property type="protein sequence ID" value="KAK4459380.1"/>
    <property type="molecule type" value="Genomic_DNA"/>
</dbReference>
<feature type="non-terminal residue" evidence="2">
    <location>
        <position position="1"/>
    </location>
</feature>
<keyword evidence="1" id="KW-1133">Transmembrane helix</keyword>
<keyword evidence="3" id="KW-1185">Reference proteome</keyword>
<sequence>ICIFLNSFFFSTLCFFTSSSYSGFKKRTILFFSSSRPCCLYYWFGVVFSLFFIQGRFRFPLFYSNVPSRFVNHRKGGRTGIGAGLA</sequence>
<organism evidence="2 3">
    <name type="scientific">Cladorrhinum samala</name>
    <dbReference type="NCBI Taxonomy" id="585594"/>
    <lineage>
        <taxon>Eukaryota</taxon>
        <taxon>Fungi</taxon>
        <taxon>Dikarya</taxon>
        <taxon>Ascomycota</taxon>
        <taxon>Pezizomycotina</taxon>
        <taxon>Sordariomycetes</taxon>
        <taxon>Sordariomycetidae</taxon>
        <taxon>Sordariales</taxon>
        <taxon>Podosporaceae</taxon>
        <taxon>Cladorrhinum</taxon>
    </lineage>
</organism>
<keyword evidence="1" id="KW-0472">Membrane</keyword>
<keyword evidence="1" id="KW-0812">Transmembrane</keyword>
<name>A0AAV9HHT5_9PEZI</name>
<proteinExistence type="predicted"/>
<protein>
    <recommendedName>
        <fullName evidence="4">Secreted protein</fullName>
    </recommendedName>
</protein>
<gene>
    <name evidence="2" type="ORF">QBC42DRAFT_274511</name>
</gene>